<gene>
    <name evidence="3" type="ORF">DFH08DRAFT_947060</name>
</gene>
<accession>A0AAD7AUC8</accession>
<feature type="compositionally biased region" description="Polar residues" evidence="2">
    <location>
        <begin position="197"/>
        <end position="212"/>
    </location>
</feature>
<feature type="compositionally biased region" description="Low complexity" evidence="2">
    <location>
        <begin position="95"/>
        <end position="108"/>
    </location>
</feature>
<feature type="compositionally biased region" description="Basic and acidic residues" evidence="2">
    <location>
        <begin position="965"/>
        <end position="977"/>
    </location>
</feature>
<evidence type="ECO:0008006" key="5">
    <source>
        <dbReference type="Google" id="ProtNLM"/>
    </source>
</evidence>
<dbReference type="PANTHER" id="PTHR13037:SF24">
    <property type="entry name" value="POLYCOMB PROTEIN PCL-RELATED"/>
    <property type="match status" value="1"/>
</dbReference>
<organism evidence="3 4">
    <name type="scientific">Mycena albidolilacea</name>
    <dbReference type="NCBI Taxonomy" id="1033008"/>
    <lineage>
        <taxon>Eukaryota</taxon>
        <taxon>Fungi</taxon>
        <taxon>Dikarya</taxon>
        <taxon>Basidiomycota</taxon>
        <taxon>Agaricomycotina</taxon>
        <taxon>Agaricomycetes</taxon>
        <taxon>Agaricomycetidae</taxon>
        <taxon>Agaricales</taxon>
        <taxon>Marasmiineae</taxon>
        <taxon>Mycenaceae</taxon>
        <taxon>Mycena</taxon>
    </lineage>
</organism>
<name>A0AAD7AUC8_9AGAR</name>
<feature type="compositionally biased region" description="Basic and acidic residues" evidence="2">
    <location>
        <begin position="933"/>
        <end position="951"/>
    </location>
</feature>
<keyword evidence="1" id="KW-0945">Host-virus interaction</keyword>
<feature type="region of interest" description="Disordered" evidence="2">
    <location>
        <begin position="912"/>
        <end position="1014"/>
    </location>
</feature>
<comment type="caution">
    <text evidence="3">The sequence shown here is derived from an EMBL/GenBank/DDBJ whole genome shotgun (WGS) entry which is preliminary data.</text>
</comment>
<dbReference type="InterPro" id="IPR018247">
    <property type="entry name" value="EF_Hand_1_Ca_BS"/>
</dbReference>
<dbReference type="EMBL" id="JARIHO010000001">
    <property type="protein sequence ID" value="KAJ7368104.1"/>
    <property type="molecule type" value="Genomic_DNA"/>
</dbReference>
<feature type="compositionally biased region" description="Low complexity" evidence="2">
    <location>
        <begin position="172"/>
        <end position="188"/>
    </location>
</feature>
<dbReference type="PANTHER" id="PTHR13037">
    <property type="entry name" value="FORMIN"/>
    <property type="match status" value="1"/>
</dbReference>
<feature type="region of interest" description="Disordered" evidence="2">
    <location>
        <begin position="1"/>
        <end position="217"/>
    </location>
</feature>
<reference evidence="3" key="1">
    <citation type="submission" date="2023-03" db="EMBL/GenBank/DDBJ databases">
        <title>Massive genome expansion in bonnet fungi (Mycena s.s.) driven by repeated elements and novel gene families across ecological guilds.</title>
        <authorList>
            <consortium name="Lawrence Berkeley National Laboratory"/>
            <person name="Harder C.B."/>
            <person name="Miyauchi S."/>
            <person name="Viragh M."/>
            <person name="Kuo A."/>
            <person name="Thoen E."/>
            <person name="Andreopoulos B."/>
            <person name="Lu D."/>
            <person name="Skrede I."/>
            <person name="Drula E."/>
            <person name="Henrissat B."/>
            <person name="Morin E."/>
            <person name="Kohler A."/>
            <person name="Barry K."/>
            <person name="LaButti K."/>
            <person name="Morin E."/>
            <person name="Salamov A."/>
            <person name="Lipzen A."/>
            <person name="Mereny Z."/>
            <person name="Hegedus B."/>
            <person name="Baldrian P."/>
            <person name="Stursova M."/>
            <person name="Weitz H."/>
            <person name="Taylor A."/>
            <person name="Grigoriev I.V."/>
            <person name="Nagy L.G."/>
            <person name="Martin F."/>
            <person name="Kauserud H."/>
        </authorList>
    </citation>
    <scope>NUCLEOTIDE SEQUENCE</scope>
    <source>
        <strain evidence="3">CBHHK002</strain>
    </source>
</reference>
<protein>
    <recommendedName>
        <fullName evidence="5">EF-hand domain-containing protein</fullName>
    </recommendedName>
</protein>
<evidence type="ECO:0000313" key="4">
    <source>
        <dbReference type="Proteomes" id="UP001218218"/>
    </source>
</evidence>
<feature type="compositionally biased region" description="Polar residues" evidence="2">
    <location>
        <begin position="130"/>
        <end position="158"/>
    </location>
</feature>
<feature type="compositionally biased region" description="Acidic residues" evidence="2">
    <location>
        <begin position="913"/>
        <end position="932"/>
    </location>
</feature>
<proteinExistence type="predicted"/>
<evidence type="ECO:0000256" key="1">
    <source>
        <dbReference type="ARBA" id="ARBA00022581"/>
    </source>
</evidence>
<evidence type="ECO:0000256" key="2">
    <source>
        <dbReference type="SAM" id="MobiDB-lite"/>
    </source>
</evidence>
<dbReference type="PROSITE" id="PS00018">
    <property type="entry name" value="EF_HAND_1"/>
    <property type="match status" value="1"/>
</dbReference>
<keyword evidence="4" id="KW-1185">Reference proteome</keyword>
<sequence>MSYSRYDYDSSDSDSDDLSPPPPPPPARYGTGPAPTARRGYSDEPSYGYRQTQPPPPPPPSLRAGGSRYATPPPAASSYRVSPPPSTYHSPPPTSTYQSPPSTYRTPPNTYQPPPAGAYRESTPPRFPESGTQPTYSQPPTHYNQAPSNSYNQASRDYSQVPPPPPPGAYRGGSPASGGYRASPPASSRGSQPPPSAYNTASQTARNANAPTSMRRVESYSEDYSAYGISTTSPRPQTGRFNTEDMSGRISNQNAEDLETSPAFDRRKTEQMALTIGANVKRDEASMAAKIGELVVSGSEKLEVAQSIIDKVIENDTVKLAKEQAEAILSPAKDVIAFLDVLKNIHPVVGAVTTIFTALIKLETDRRDNDKSIAVLHLAMTNLLFVLSYLQPTFDTADRIKSMLQSFLDGVCRTMNQFGNFCDVYYKQRGIVKMIRSSSYKTKLAGYATAFEDHKKDLRNLMITKTAATVTKMDSNVKDVSAKLDQVLAFINMQSRKEVWIGNKIQELGGEEKVVMDDKLLAKIGKVVKEDISSQIKYALRENIDDVIKSNFARFNLKVETAMNEIKDAVQRSTETILTRLDSGPHDLIQDEDIKAVWKGTLPSHCPQNWRLSCKSRHFVDAVHHHFAQKFAKYTLKKGEPHPERWTLKFLSNIIFYPAIGDAIDEDGSGYLSVHEVDRFCKAKPKDWTTTQWMAYWAAGWYLNAVSYRHRCMALIDAIQEASAKVMPQNKTPLKPYLKKECYGEIHLMLEGLYVDNLQYHGEGGVEYESLDKFRRERMDVELTNMKAHLAKPNYDLDSKEAVLAVLGTPRVEVSVLPLLFLVLRRHKKIIDIASTLVLEEMEFDSMVECIKNISEVFETRFRNLLESWRQQRLDTKYVPILMKDLGPSSTFIGCFSGGIFEAWHEEFHDAEADSDSDWDSDMTDSDDEEYKEAERAAHAEDASEPRRARDVLLYGIPYPQPTSEETRMLKESLEARKAKKKAKKEEREASLALADSDGETGYDDKISKAGHSK</sequence>
<evidence type="ECO:0000313" key="3">
    <source>
        <dbReference type="EMBL" id="KAJ7368104.1"/>
    </source>
</evidence>
<dbReference type="Proteomes" id="UP001218218">
    <property type="component" value="Unassembled WGS sequence"/>
</dbReference>
<feature type="compositionally biased region" description="Pro residues" evidence="2">
    <location>
        <begin position="82"/>
        <end position="94"/>
    </location>
</feature>
<dbReference type="AlphaFoldDB" id="A0AAD7AUC8"/>